<evidence type="ECO:0000313" key="3">
    <source>
        <dbReference type="Proteomes" id="UP001276659"/>
    </source>
</evidence>
<organism evidence="2 3">
    <name type="scientific">Lepraria neglecta</name>
    <dbReference type="NCBI Taxonomy" id="209136"/>
    <lineage>
        <taxon>Eukaryota</taxon>
        <taxon>Fungi</taxon>
        <taxon>Dikarya</taxon>
        <taxon>Ascomycota</taxon>
        <taxon>Pezizomycotina</taxon>
        <taxon>Lecanoromycetes</taxon>
        <taxon>OSLEUM clade</taxon>
        <taxon>Lecanoromycetidae</taxon>
        <taxon>Lecanorales</taxon>
        <taxon>Lecanorineae</taxon>
        <taxon>Stereocaulaceae</taxon>
        <taxon>Lepraria</taxon>
    </lineage>
</organism>
<evidence type="ECO:0000256" key="1">
    <source>
        <dbReference type="SAM" id="MobiDB-lite"/>
    </source>
</evidence>
<evidence type="ECO:0000313" key="2">
    <source>
        <dbReference type="EMBL" id="KAK3175974.1"/>
    </source>
</evidence>
<name>A0AAD9ZG34_9LECA</name>
<feature type="region of interest" description="Disordered" evidence="1">
    <location>
        <begin position="1"/>
        <end position="21"/>
    </location>
</feature>
<proteinExistence type="predicted"/>
<dbReference type="Proteomes" id="UP001276659">
    <property type="component" value="Unassembled WGS sequence"/>
</dbReference>
<comment type="caution">
    <text evidence="2">The sequence shown here is derived from an EMBL/GenBank/DDBJ whole genome shotgun (WGS) entry which is preliminary data.</text>
</comment>
<dbReference type="AlphaFoldDB" id="A0AAD9ZG34"/>
<accession>A0AAD9ZG34</accession>
<sequence>MDQGAAQGGIASSPGGDNNLDLIMTEYQPKAQCNGPGTFPLDKRTACGRIIERMTVSQRPTVFGPMGDPATEAITPHQIRTREALQIFYLVFVFA</sequence>
<reference evidence="2" key="1">
    <citation type="submission" date="2022-11" db="EMBL/GenBank/DDBJ databases">
        <title>Chromosomal genome sequence assembly and mating type (MAT) locus characterization of the leprose asexual lichenized fungus Lepraria neglecta (Nyl.) Erichsen.</title>
        <authorList>
            <person name="Allen J.L."/>
            <person name="Pfeffer B."/>
        </authorList>
    </citation>
    <scope>NUCLEOTIDE SEQUENCE</scope>
    <source>
        <strain evidence="2">Allen 5258</strain>
    </source>
</reference>
<gene>
    <name evidence="2" type="ORF">OEA41_007296</name>
</gene>
<keyword evidence="3" id="KW-1185">Reference proteome</keyword>
<protein>
    <submittedName>
        <fullName evidence="2">Uncharacterized protein</fullName>
    </submittedName>
</protein>
<dbReference type="EMBL" id="JASNWA010000004">
    <property type="protein sequence ID" value="KAK3175974.1"/>
    <property type="molecule type" value="Genomic_DNA"/>
</dbReference>